<sequence length="212" mass="22792">MADKIRFIPDQTDPARLYKLVAGLVVPRPIALTSTVDAQGRANLAPFSWFNAIAADTPHLCLSIGEHPGGRTKDTLANILSTGEFVINAVGESIATRMDACAREYPPDVDEFAATGLTPVPASLVRPPCVAESSAWFECRLVQALPLPRSSYTLVIGEAVAIHVDAGAIDARGRIDMAALRNIGRLAGNAYCRLDQPFSLEHDSFNRYGPHP</sequence>
<accession>A0A3P4AYG5</accession>
<gene>
    <name evidence="6" type="primary">flr</name>
    <name evidence="6" type="ORF">PIGHUM_00531</name>
</gene>
<organism evidence="6 7">
    <name type="scientific">Pigmentiphaga humi</name>
    <dbReference type="NCBI Taxonomy" id="2478468"/>
    <lineage>
        <taxon>Bacteria</taxon>
        <taxon>Pseudomonadati</taxon>
        <taxon>Pseudomonadota</taxon>
        <taxon>Betaproteobacteria</taxon>
        <taxon>Burkholderiales</taxon>
        <taxon>Alcaligenaceae</taxon>
        <taxon>Pigmentiphaga</taxon>
    </lineage>
</organism>
<comment type="cofactor">
    <cofactor evidence="1">
        <name>FMN</name>
        <dbReference type="ChEBI" id="CHEBI:58210"/>
    </cofactor>
</comment>
<dbReference type="Gene3D" id="2.30.110.10">
    <property type="entry name" value="Electron Transport, Fmn-binding Protein, Chain A"/>
    <property type="match status" value="1"/>
</dbReference>
<dbReference type="Proteomes" id="UP000277294">
    <property type="component" value="Unassembled WGS sequence"/>
</dbReference>
<comment type="similarity">
    <text evidence="4">Belongs to the flavoredoxin family.</text>
</comment>
<name>A0A3P4AYG5_9BURK</name>
<keyword evidence="7" id="KW-1185">Reference proteome</keyword>
<protein>
    <submittedName>
        <fullName evidence="6">Flavoredoxin</fullName>
    </submittedName>
</protein>
<evidence type="ECO:0000256" key="2">
    <source>
        <dbReference type="ARBA" id="ARBA00022630"/>
    </source>
</evidence>
<dbReference type="Pfam" id="PF01613">
    <property type="entry name" value="Flavin_Reduct"/>
    <property type="match status" value="1"/>
</dbReference>
<keyword evidence="2" id="KW-0285">Flavoprotein</keyword>
<dbReference type="OrthoDB" id="5946411at2"/>
<evidence type="ECO:0000259" key="5">
    <source>
        <dbReference type="SMART" id="SM00903"/>
    </source>
</evidence>
<keyword evidence="3" id="KW-0288">FMN</keyword>
<evidence type="ECO:0000313" key="7">
    <source>
        <dbReference type="Proteomes" id="UP000277294"/>
    </source>
</evidence>
<dbReference type="PANTHER" id="PTHR33798">
    <property type="entry name" value="FLAVOPROTEIN OXYGENASE"/>
    <property type="match status" value="1"/>
</dbReference>
<dbReference type="SMART" id="SM00903">
    <property type="entry name" value="Flavin_Reduct"/>
    <property type="match status" value="1"/>
</dbReference>
<evidence type="ECO:0000256" key="3">
    <source>
        <dbReference type="ARBA" id="ARBA00022643"/>
    </source>
</evidence>
<dbReference type="GO" id="GO:0010181">
    <property type="term" value="F:FMN binding"/>
    <property type="evidence" value="ECO:0007669"/>
    <property type="project" value="InterPro"/>
</dbReference>
<dbReference type="PANTHER" id="PTHR33798:SF5">
    <property type="entry name" value="FLAVIN REDUCTASE LIKE DOMAIN-CONTAINING PROTEIN"/>
    <property type="match status" value="1"/>
</dbReference>
<dbReference type="GO" id="GO:0016646">
    <property type="term" value="F:oxidoreductase activity, acting on the CH-NH group of donors, NAD or NADP as acceptor"/>
    <property type="evidence" value="ECO:0007669"/>
    <property type="project" value="UniProtKB-ARBA"/>
</dbReference>
<proteinExistence type="inferred from homology"/>
<dbReference type="InterPro" id="IPR002563">
    <property type="entry name" value="Flavin_Rdtase-like_dom"/>
</dbReference>
<feature type="domain" description="Flavin reductase like" evidence="5">
    <location>
        <begin position="23"/>
        <end position="178"/>
    </location>
</feature>
<dbReference type="EMBL" id="UWPJ01000005">
    <property type="protein sequence ID" value="VCU68480.1"/>
    <property type="molecule type" value="Genomic_DNA"/>
</dbReference>
<reference evidence="6 7" key="1">
    <citation type="submission" date="2018-10" db="EMBL/GenBank/DDBJ databases">
        <authorList>
            <person name="Criscuolo A."/>
        </authorList>
    </citation>
    <scope>NUCLEOTIDE SEQUENCE [LARGE SCALE GENOMIC DNA]</scope>
    <source>
        <strain evidence="6">DnA1</strain>
    </source>
</reference>
<dbReference type="RefSeq" id="WP_124077687.1">
    <property type="nucleotide sequence ID" value="NZ_UWPJ01000005.1"/>
</dbReference>
<evidence type="ECO:0000256" key="4">
    <source>
        <dbReference type="ARBA" id="ARBA00038054"/>
    </source>
</evidence>
<evidence type="ECO:0000313" key="6">
    <source>
        <dbReference type="EMBL" id="VCU68480.1"/>
    </source>
</evidence>
<dbReference type="SUPFAM" id="SSF50475">
    <property type="entry name" value="FMN-binding split barrel"/>
    <property type="match status" value="1"/>
</dbReference>
<dbReference type="InterPro" id="IPR012349">
    <property type="entry name" value="Split_barrel_FMN-bd"/>
</dbReference>
<dbReference type="AlphaFoldDB" id="A0A3P4AYG5"/>
<evidence type="ECO:0000256" key="1">
    <source>
        <dbReference type="ARBA" id="ARBA00001917"/>
    </source>
</evidence>